<organism evidence="3">
    <name type="scientific">Thrips palmi</name>
    <name type="common">Melon thrips</name>
    <dbReference type="NCBI Taxonomy" id="161013"/>
    <lineage>
        <taxon>Eukaryota</taxon>
        <taxon>Metazoa</taxon>
        <taxon>Ecdysozoa</taxon>
        <taxon>Arthropoda</taxon>
        <taxon>Hexapoda</taxon>
        <taxon>Insecta</taxon>
        <taxon>Pterygota</taxon>
        <taxon>Neoptera</taxon>
        <taxon>Paraneoptera</taxon>
        <taxon>Thysanoptera</taxon>
        <taxon>Terebrantia</taxon>
        <taxon>Thripoidea</taxon>
        <taxon>Thripidae</taxon>
        <taxon>Thrips</taxon>
    </lineage>
</organism>
<reference evidence="3" key="1">
    <citation type="submission" date="2025-08" db="UniProtKB">
        <authorList>
            <consortium name="RefSeq"/>
        </authorList>
    </citation>
    <scope>IDENTIFICATION</scope>
    <source>
        <tissue evidence="3">Total insect</tissue>
    </source>
</reference>
<gene>
    <name evidence="3" type="primary">LOC117654186</name>
</gene>
<proteinExistence type="predicted"/>
<feature type="region of interest" description="Disordered" evidence="1">
    <location>
        <begin position="32"/>
        <end position="90"/>
    </location>
</feature>
<dbReference type="AlphaFoldDB" id="A0A6P9ADJ0"/>
<sequence>MDERACGQWPENHAKGIFFPCKVIKKGIGCWQGKSTRPASHRRGLASNPKAIPARILSNPSSGSPLRSLVKSRIPPISGPSSSKPAPSSF</sequence>
<evidence type="ECO:0000256" key="1">
    <source>
        <dbReference type="SAM" id="MobiDB-lite"/>
    </source>
</evidence>
<protein>
    <submittedName>
        <fullName evidence="3">Uncharacterized protein LOC117654186 isoform X2</fullName>
    </submittedName>
</protein>
<feature type="compositionally biased region" description="Low complexity" evidence="1">
    <location>
        <begin position="71"/>
        <end position="90"/>
    </location>
</feature>
<name>A0A6P9ADJ0_THRPL</name>
<dbReference type="Proteomes" id="UP000515158">
    <property type="component" value="Unplaced"/>
</dbReference>
<accession>A0A6P9ADJ0</accession>
<evidence type="ECO:0000313" key="2">
    <source>
        <dbReference type="Proteomes" id="UP000515158"/>
    </source>
</evidence>
<evidence type="ECO:0000313" key="3">
    <source>
        <dbReference type="RefSeq" id="XP_034256307.1"/>
    </source>
</evidence>
<dbReference type="GeneID" id="117654186"/>
<dbReference type="RefSeq" id="XP_034256307.1">
    <property type="nucleotide sequence ID" value="XM_034400416.1"/>
</dbReference>
<keyword evidence="2" id="KW-1185">Reference proteome</keyword>